<dbReference type="InterPro" id="IPR011010">
    <property type="entry name" value="DNA_brk_join_enz"/>
</dbReference>
<sequence>MFNKNVSIGKMLALDENTEVVAQTPKTSSSTRKISLDDETIKILSNWRSFQRQDYYKMGFNTTSEDQYVFTNDRNELH</sequence>
<dbReference type="GO" id="GO:0003677">
    <property type="term" value="F:DNA binding"/>
    <property type="evidence" value="ECO:0007669"/>
    <property type="project" value="InterPro"/>
</dbReference>
<reference evidence="2 3" key="1">
    <citation type="submission" date="2016-09" db="EMBL/GenBank/DDBJ databases">
        <authorList>
            <person name="Capua I."/>
            <person name="De Benedictis P."/>
            <person name="Joannis T."/>
            <person name="Lombin L.H."/>
            <person name="Cattoli G."/>
        </authorList>
    </citation>
    <scope>NUCLEOTIDE SEQUENCE [LARGE SCALE GENOMIC DNA]</scope>
    <source>
        <strain evidence="2 3">LMG 25899</strain>
    </source>
</reference>
<evidence type="ECO:0000313" key="3">
    <source>
        <dbReference type="Proteomes" id="UP000095256"/>
    </source>
</evidence>
<organism evidence="2 3">
    <name type="scientific">Enterococcus rivorum</name>
    <dbReference type="NCBI Taxonomy" id="762845"/>
    <lineage>
        <taxon>Bacteria</taxon>
        <taxon>Bacillati</taxon>
        <taxon>Bacillota</taxon>
        <taxon>Bacilli</taxon>
        <taxon>Lactobacillales</taxon>
        <taxon>Enterococcaceae</taxon>
        <taxon>Enterococcus</taxon>
    </lineage>
</organism>
<proteinExistence type="predicted"/>
<name>A0A1E5KTE8_9ENTE</name>
<gene>
    <name evidence="2" type="ORF">BCR26_04775</name>
</gene>
<dbReference type="GO" id="GO:0006310">
    <property type="term" value="P:DNA recombination"/>
    <property type="evidence" value="ECO:0007669"/>
    <property type="project" value="UniProtKB-KW"/>
</dbReference>
<dbReference type="AlphaFoldDB" id="A0A1E5KTE8"/>
<dbReference type="Proteomes" id="UP000095256">
    <property type="component" value="Unassembled WGS sequence"/>
</dbReference>
<evidence type="ECO:0000313" key="2">
    <source>
        <dbReference type="EMBL" id="OEH81165.1"/>
    </source>
</evidence>
<dbReference type="STRING" id="762845.BCR26_04775"/>
<dbReference type="InterPro" id="IPR013762">
    <property type="entry name" value="Integrase-like_cat_sf"/>
</dbReference>
<comment type="caution">
    <text evidence="2">The sequence shown here is derived from an EMBL/GenBank/DDBJ whole genome shotgun (WGS) entry which is preliminary data.</text>
</comment>
<dbReference type="GO" id="GO:0015074">
    <property type="term" value="P:DNA integration"/>
    <property type="evidence" value="ECO:0007669"/>
    <property type="project" value="InterPro"/>
</dbReference>
<accession>A0A1E5KTE8</accession>
<keyword evidence="1" id="KW-0233">DNA recombination</keyword>
<dbReference type="Gene3D" id="1.10.443.10">
    <property type="entry name" value="Intergrase catalytic core"/>
    <property type="match status" value="1"/>
</dbReference>
<evidence type="ECO:0000256" key="1">
    <source>
        <dbReference type="ARBA" id="ARBA00023172"/>
    </source>
</evidence>
<dbReference type="SUPFAM" id="SSF56349">
    <property type="entry name" value="DNA breaking-rejoining enzymes"/>
    <property type="match status" value="1"/>
</dbReference>
<dbReference type="EMBL" id="MIEK01000056">
    <property type="protein sequence ID" value="OEH81165.1"/>
    <property type="molecule type" value="Genomic_DNA"/>
</dbReference>
<dbReference type="RefSeq" id="WP_069699753.1">
    <property type="nucleotide sequence ID" value="NZ_JAGGMA010000004.1"/>
</dbReference>
<protein>
    <submittedName>
        <fullName evidence="2">Uncharacterized protein</fullName>
    </submittedName>
</protein>
<keyword evidence="3" id="KW-1185">Reference proteome</keyword>